<evidence type="ECO:0000313" key="3">
    <source>
        <dbReference type="Proteomes" id="UP000767334"/>
    </source>
</evidence>
<keyword evidence="1" id="KW-0472">Membrane</keyword>
<dbReference type="EMBL" id="JACJLL010000099">
    <property type="protein sequence ID" value="MBM6820276.1"/>
    <property type="molecule type" value="Genomic_DNA"/>
</dbReference>
<dbReference type="RefSeq" id="WP_148324771.1">
    <property type="nucleotide sequence ID" value="NZ_JACJLL010000099.1"/>
</dbReference>
<sequence>MRNGRKKYLKYIWIIALSLEVILYLIFHFFRLKICLFNIGPSIIVLGLLMLILILPMMFFDYVNKTLIKVIYNLVVVILIPIIIFAYIMLYSEYRYFTFKSPNKSNTLVVEEKTFLLSGWSDVYEKKYGIFIKQIEGEISNDDGFRPFSSGAYTLQWKNDDTVIINYSFGSGDVWKTEEINFK</sequence>
<protein>
    <submittedName>
        <fullName evidence="2">Uncharacterized protein</fullName>
    </submittedName>
</protein>
<comment type="caution">
    <text evidence="2">The sequence shown here is derived from an EMBL/GenBank/DDBJ whole genome shotgun (WGS) entry which is preliminary data.</text>
</comment>
<reference evidence="2 3" key="1">
    <citation type="journal article" date="2021" name="Sci. Rep.">
        <title>The distribution of antibiotic resistance genes in chicken gut microbiota commensals.</title>
        <authorList>
            <person name="Juricova H."/>
            <person name="Matiasovicova J."/>
            <person name="Kubasova T."/>
            <person name="Cejkova D."/>
            <person name="Rychlik I."/>
        </authorList>
    </citation>
    <scope>NUCLEOTIDE SEQUENCE [LARGE SCALE GENOMIC DNA]</scope>
    <source>
        <strain evidence="2 3">An435</strain>
    </source>
</reference>
<feature type="transmembrane region" description="Helical" evidence="1">
    <location>
        <begin position="42"/>
        <end position="63"/>
    </location>
</feature>
<feature type="transmembrane region" description="Helical" evidence="1">
    <location>
        <begin position="70"/>
        <end position="90"/>
    </location>
</feature>
<keyword evidence="1" id="KW-0812">Transmembrane</keyword>
<organism evidence="2 3">
    <name type="scientific">Clostridium saudiense</name>
    <dbReference type="NCBI Taxonomy" id="1414720"/>
    <lineage>
        <taxon>Bacteria</taxon>
        <taxon>Bacillati</taxon>
        <taxon>Bacillota</taxon>
        <taxon>Clostridia</taxon>
        <taxon>Eubacteriales</taxon>
        <taxon>Clostridiaceae</taxon>
        <taxon>Clostridium</taxon>
    </lineage>
</organism>
<name>A0ABS2FIW2_9CLOT</name>
<keyword evidence="1" id="KW-1133">Transmembrane helix</keyword>
<evidence type="ECO:0000256" key="1">
    <source>
        <dbReference type="SAM" id="Phobius"/>
    </source>
</evidence>
<gene>
    <name evidence="2" type="ORF">H6A19_13170</name>
</gene>
<dbReference type="Proteomes" id="UP000767334">
    <property type="component" value="Unassembled WGS sequence"/>
</dbReference>
<evidence type="ECO:0000313" key="2">
    <source>
        <dbReference type="EMBL" id="MBM6820276.1"/>
    </source>
</evidence>
<accession>A0ABS2FIW2</accession>
<proteinExistence type="predicted"/>
<keyword evidence="3" id="KW-1185">Reference proteome</keyword>
<feature type="transmembrane region" description="Helical" evidence="1">
    <location>
        <begin position="12"/>
        <end position="30"/>
    </location>
</feature>